<protein>
    <submittedName>
        <fullName evidence="2">Uncharacterized protein</fullName>
    </submittedName>
</protein>
<keyword evidence="1" id="KW-1133">Transmembrane helix</keyword>
<evidence type="ECO:0000256" key="1">
    <source>
        <dbReference type="SAM" id="Phobius"/>
    </source>
</evidence>
<gene>
    <name evidence="2" type="ORF">SAMN06296378_0177</name>
</gene>
<keyword evidence="1" id="KW-0472">Membrane</keyword>
<dbReference type="Proteomes" id="UP000219440">
    <property type="component" value="Unassembled WGS sequence"/>
</dbReference>
<feature type="transmembrane region" description="Helical" evidence="1">
    <location>
        <begin position="132"/>
        <end position="153"/>
    </location>
</feature>
<keyword evidence="1" id="KW-0812">Transmembrane</keyword>
<feature type="transmembrane region" description="Helical" evidence="1">
    <location>
        <begin position="21"/>
        <end position="41"/>
    </location>
</feature>
<evidence type="ECO:0000313" key="2">
    <source>
        <dbReference type="EMBL" id="SOE46801.1"/>
    </source>
</evidence>
<organism evidence="2 3">
    <name type="scientific">Salinibacterium xinjiangense</name>
    <dbReference type="NCBI Taxonomy" id="386302"/>
    <lineage>
        <taxon>Bacteria</taxon>
        <taxon>Bacillati</taxon>
        <taxon>Actinomycetota</taxon>
        <taxon>Actinomycetes</taxon>
        <taxon>Micrococcales</taxon>
        <taxon>Microbacteriaceae</taxon>
        <taxon>Salinibacterium</taxon>
    </lineage>
</organism>
<feature type="transmembrane region" description="Helical" evidence="1">
    <location>
        <begin position="85"/>
        <end position="112"/>
    </location>
</feature>
<dbReference type="EMBL" id="OCST01000001">
    <property type="protein sequence ID" value="SOE46801.1"/>
    <property type="molecule type" value="Genomic_DNA"/>
</dbReference>
<evidence type="ECO:0000313" key="3">
    <source>
        <dbReference type="Proteomes" id="UP000219440"/>
    </source>
</evidence>
<proteinExistence type="predicted"/>
<dbReference type="RefSeq" id="WP_097059369.1">
    <property type="nucleotide sequence ID" value="NZ_BMLC01000002.1"/>
</dbReference>
<feature type="transmembrane region" description="Helical" evidence="1">
    <location>
        <begin position="53"/>
        <end position="78"/>
    </location>
</feature>
<dbReference type="AlphaFoldDB" id="A0A2C8Y999"/>
<name>A0A2C8Y999_9MICO</name>
<keyword evidence="3" id="KW-1185">Reference proteome</keyword>
<sequence>MSNTTAPEPILAGRMTVTRRWQTGLILVGIALLVVGAITLLNDVAPKDYIGIAIWFLGALVIHDGIASFVIFGVIVVMRRASRKIPLAVIAIIQGALAIGAIFFVIVVPAILKKDIGSANTSILPLDYGLNLVSFYAGLAVVTAAAIAAYLVLARRQNARPSSSQN</sequence>
<reference evidence="2 3" key="1">
    <citation type="submission" date="2017-09" db="EMBL/GenBank/DDBJ databases">
        <authorList>
            <person name="Ehlers B."/>
            <person name="Leendertz F.H."/>
        </authorList>
    </citation>
    <scope>NUCLEOTIDE SEQUENCE [LARGE SCALE GENOMIC DNA]</scope>
    <source>
        <strain evidence="2 3">CGMCC 1.05381</strain>
    </source>
</reference>
<dbReference type="OrthoDB" id="4950602at2"/>
<accession>A0A2C8Y999</accession>